<sequence>MSNLSLTLHKPNLTLLNPIRDNACSPNHQPPLAVESLFGHIATSPSHVGHLVARLFGHLAVAHLYVLLLSVVVAVVDATSVGHLTRVPLLATSRFVYFVSVVGSPPKSPFRSPP</sequence>
<organism evidence="2 3">
    <name type="scientific">Arachis hypogaea</name>
    <name type="common">Peanut</name>
    <dbReference type="NCBI Taxonomy" id="3818"/>
    <lineage>
        <taxon>Eukaryota</taxon>
        <taxon>Viridiplantae</taxon>
        <taxon>Streptophyta</taxon>
        <taxon>Embryophyta</taxon>
        <taxon>Tracheophyta</taxon>
        <taxon>Spermatophyta</taxon>
        <taxon>Magnoliopsida</taxon>
        <taxon>eudicotyledons</taxon>
        <taxon>Gunneridae</taxon>
        <taxon>Pentapetalae</taxon>
        <taxon>rosids</taxon>
        <taxon>fabids</taxon>
        <taxon>Fabales</taxon>
        <taxon>Fabaceae</taxon>
        <taxon>Papilionoideae</taxon>
        <taxon>50 kb inversion clade</taxon>
        <taxon>dalbergioids sensu lato</taxon>
        <taxon>Dalbergieae</taxon>
        <taxon>Pterocarpus clade</taxon>
        <taxon>Arachis</taxon>
    </lineage>
</organism>
<gene>
    <name evidence="2" type="ORF">Ahy_B05g075551</name>
</gene>
<dbReference type="EMBL" id="SDMP01000015">
    <property type="protein sequence ID" value="RYR08019.1"/>
    <property type="molecule type" value="Genomic_DNA"/>
</dbReference>
<name>A0A444Z1F1_ARAHY</name>
<keyword evidence="1" id="KW-0472">Membrane</keyword>
<proteinExistence type="predicted"/>
<evidence type="ECO:0000313" key="3">
    <source>
        <dbReference type="Proteomes" id="UP000289738"/>
    </source>
</evidence>
<keyword evidence="1" id="KW-0812">Transmembrane</keyword>
<feature type="transmembrane region" description="Helical" evidence="1">
    <location>
        <begin position="55"/>
        <end position="76"/>
    </location>
</feature>
<dbReference type="AlphaFoldDB" id="A0A444Z1F1"/>
<reference evidence="2 3" key="1">
    <citation type="submission" date="2019-01" db="EMBL/GenBank/DDBJ databases">
        <title>Sequencing of cultivated peanut Arachis hypogaea provides insights into genome evolution and oil improvement.</title>
        <authorList>
            <person name="Chen X."/>
        </authorList>
    </citation>
    <scope>NUCLEOTIDE SEQUENCE [LARGE SCALE GENOMIC DNA]</scope>
    <source>
        <strain evidence="3">cv. Fuhuasheng</strain>
        <tissue evidence="2">Leaves</tissue>
    </source>
</reference>
<evidence type="ECO:0000256" key="1">
    <source>
        <dbReference type="SAM" id="Phobius"/>
    </source>
</evidence>
<keyword evidence="3" id="KW-1185">Reference proteome</keyword>
<dbReference type="Proteomes" id="UP000289738">
    <property type="component" value="Chromosome B05"/>
</dbReference>
<accession>A0A444Z1F1</accession>
<keyword evidence="1" id="KW-1133">Transmembrane helix</keyword>
<comment type="caution">
    <text evidence="2">The sequence shown here is derived from an EMBL/GenBank/DDBJ whole genome shotgun (WGS) entry which is preliminary data.</text>
</comment>
<evidence type="ECO:0000313" key="2">
    <source>
        <dbReference type="EMBL" id="RYR08019.1"/>
    </source>
</evidence>
<protein>
    <submittedName>
        <fullName evidence="2">Uncharacterized protein</fullName>
    </submittedName>
</protein>